<comment type="caution">
    <text evidence="1">The sequence shown here is derived from an EMBL/GenBank/DDBJ whole genome shotgun (WGS) entry which is preliminary data.</text>
</comment>
<dbReference type="AlphaFoldDB" id="A0A4U5M2W3"/>
<proteinExistence type="predicted"/>
<name>A0A4U5M2W3_STECR</name>
<dbReference type="EMBL" id="AZBU02000010">
    <property type="protein sequence ID" value="TKR63079.1"/>
    <property type="molecule type" value="Genomic_DNA"/>
</dbReference>
<protein>
    <submittedName>
        <fullName evidence="1">Uncharacterized protein</fullName>
    </submittedName>
</protein>
<organism evidence="1 2">
    <name type="scientific">Steinernema carpocapsae</name>
    <name type="common">Entomopathogenic nematode</name>
    <dbReference type="NCBI Taxonomy" id="34508"/>
    <lineage>
        <taxon>Eukaryota</taxon>
        <taxon>Metazoa</taxon>
        <taxon>Ecdysozoa</taxon>
        <taxon>Nematoda</taxon>
        <taxon>Chromadorea</taxon>
        <taxon>Rhabditida</taxon>
        <taxon>Tylenchina</taxon>
        <taxon>Panagrolaimomorpha</taxon>
        <taxon>Strongyloidoidea</taxon>
        <taxon>Steinernematidae</taxon>
        <taxon>Steinernema</taxon>
    </lineage>
</organism>
<reference evidence="1 2" key="1">
    <citation type="journal article" date="2015" name="Genome Biol.">
        <title>Comparative genomics of Steinernema reveals deeply conserved gene regulatory networks.</title>
        <authorList>
            <person name="Dillman A.R."/>
            <person name="Macchietto M."/>
            <person name="Porter C.F."/>
            <person name="Rogers A."/>
            <person name="Williams B."/>
            <person name="Antoshechkin I."/>
            <person name="Lee M.M."/>
            <person name="Goodwin Z."/>
            <person name="Lu X."/>
            <person name="Lewis E.E."/>
            <person name="Goodrich-Blair H."/>
            <person name="Stock S.P."/>
            <person name="Adams B.J."/>
            <person name="Sternberg P.W."/>
            <person name="Mortazavi A."/>
        </authorList>
    </citation>
    <scope>NUCLEOTIDE SEQUENCE [LARGE SCALE GENOMIC DNA]</scope>
    <source>
        <strain evidence="1 2">ALL</strain>
    </source>
</reference>
<evidence type="ECO:0000313" key="2">
    <source>
        <dbReference type="Proteomes" id="UP000298663"/>
    </source>
</evidence>
<accession>A0A4U5M2W3</accession>
<gene>
    <name evidence="1" type="ORF">L596_026956</name>
</gene>
<reference evidence="1 2" key="2">
    <citation type="journal article" date="2019" name="G3 (Bethesda)">
        <title>Hybrid Assembly of the Genome of the Entomopathogenic Nematode Steinernema carpocapsae Identifies the X-Chromosome.</title>
        <authorList>
            <person name="Serra L."/>
            <person name="Macchietto M."/>
            <person name="Macias-Munoz A."/>
            <person name="McGill C.J."/>
            <person name="Rodriguez I.M."/>
            <person name="Rodriguez B."/>
            <person name="Murad R."/>
            <person name="Mortazavi A."/>
        </authorList>
    </citation>
    <scope>NUCLEOTIDE SEQUENCE [LARGE SCALE GENOMIC DNA]</scope>
    <source>
        <strain evidence="1 2">ALL</strain>
    </source>
</reference>
<sequence length="69" mass="7376">MGRSRHSGSQPLFRSFYGNPPKKFFSLDTHAGVRLKPDALSETGHLGLSGGERQGGVKLIVTLGSPLAR</sequence>
<keyword evidence="2" id="KW-1185">Reference proteome</keyword>
<evidence type="ECO:0000313" key="1">
    <source>
        <dbReference type="EMBL" id="TKR63079.1"/>
    </source>
</evidence>
<dbReference type="Proteomes" id="UP000298663">
    <property type="component" value="Unassembled WGS sequence"/>
</dbReference>